<keyword evidence="3 5" id="KW-0238">DNA-binding</keyword>
<dbReference type="SUPFAM" id="SSF48498">
    <property type="entry name" value="Tetracyclin repressor-like, C-terminal domain"/>
    <property type="match status" value="1"/>
</dbReference>
<evidence type="ECO:0000256" key="1">
    <source>
        <dbReference type="ARBA" id="ARBA00022491"/>
    </source>
</evidence>
<dbReference type="GO" id="GO:0003700">
    <property type="term" value="F:DNA-binding transcription factor activity"/>
    <property type="evidence" value="ECO:0007669"/>
    <property type="project" value="TreeGrafter"/>
</dbReference>
<dbReference type="Pfam" id="PF13977">
    <property type="entry name" value="TetR_C_6"/>
    <property type="match status" value="1"/>
</dbReference>
<accession>A0A3A4BQD2</accession>
<proteinExistence type="predicted"/>
<dbReference type="PANTHER" id="PTHR30055:SF146">
    <property type="entry name" value="HTH-TYPE TRANSCRIPTIONAL DUAL REGULATOR CECR"/>
    <property type="match status" value="1"/>
</dbReference>
<gene>
    <name evidence="7" type="ORF">D5H75_11210</name>
</gene>
<dbReference type="EMBL" id="QZEY01000003">
    <property type="protein sequence ID" value="RJL33356.1"/>
    <property type="molecule type" value="Genomic_DNA"/>
</dbReference>
<dbReference type="Pfam" id="PF00440">
    <property type="entry name" value="TetR_N"/>
    <property type="match status" value="1"/>
</dbReference>
<organism evidence="7 8">
    <name type="scientific">Bailinhaonella thermotolerans</name>
    <dbReference type="NCBI Taxonomy" id="1070861"/>
    <lineage>
        <taxon>Bacteria</taxon>
        <taxon>Bacillati</taxon>
        <taxon>Actinomycetota</taxon>
        <taxon>Actinomycetes</taxon>
        <taxon>Streptosporangiales</taxon>
        <taxon>Streptosporangiaceae</taxon>
        <taxon>Bailinhaonella</taxon>
    </lineage>
</organism>
<keyword evidence="1" id="KW-0678">Repressor</keyword>
<comment type="caution">
    <text evidence="7">The sequence shown here is derived from an EMBL/GenBank/DDBJ whole genome shotgun (WGS) entry which is preliminary data.</text>
</comment>
<keyword evidence="4" id="KW-0804">Transcription</keyword>
<evidence type="ECO:0000256" key="5">
    <source>
        <dbReference type="PROSITE-ProRule" id="PRU00335"/>
    </source>
</evidence>
<evidence type="ECO:0000259" key="6">
    <source>
        <dbReference type="PROSITE" id="PS50977"/>
    </source>
</evidence>
<dbReference type="SUPFAM" id="SSF46689">
    <property type="entry name" value="Homeodomain-like"/>
    <property type="match status" value="1"/>
</dbReference>
<name>A0A3A4BQD2_9ACTN</name>
<evidence type="ECO:0000256" key="4">
    <source>
        <dbReference type="ARBA" id="ARBA00023163"/>
    </source>
</evidence>
<evidence type="ECO:0000313" key="8">
    <source>
        <dbReference type="Proteomes" id="UP000265768"/>
    </source>
</evidence>
<dbReference type="InterPro" id="IPR050109">
    <property type="entry name" value="HTH-type_TetR-like_transc_reg"/>
</dbReference>
<dbReference type="Proteomes" id="UP000265768">
    <property type="component" value="Unassembled WGS sequence"/>
</dbReference>
<keyword evidence="2" id="KW-0805">Transcription regulation</keyword>
<dbReference type="PANTHER" id="PTHR30055">
    <property type="entry name" value="HTH-TYPE TRANSCRIPTIONAL REGULATOR RUTR"/>
    <property type="match status" value="1"/>
</dbReference>
<dbReference type="Gene3D" id="1.10.10.60">
    <property type="entry name" value="Homeodomain-like"/>
    <property type="match status" value="1"/>
</dbReference>
<dbReference type="AlphaFoldDB" id="A0A3A4BQD2"/>
<dbReference type="OrthoDB" id="7505659at2"/>
<evidence type="ECO:0000256" key="2">
    <source>
        <dbReference type="ARBA" id="ARBA00023015"/>
    </source>
</evidence>
<dbReference type="InterPro" id="IPR001647">
    <property type="entry name" value="HTH_TetR"/>
</dbReference>
<dbReference type="PRINTS" id="PR00455">
    <property type="entry name" value="HTHTETR"/>
</dbReference>
<protein>
    <submittedName>
        <fullName evidence="7">TetR family transcriptional regulator</fullName>
    </submittedName>
</protein>
<dbReference type="InterPro" id="IPR036271">
    <property type="entry name" value="Tet_transcr_reg_TetR-rel_C_sf"/>
</dbReference>
<keyword evidence="8" id="KW-1185">Reference proteome</keyword>
<dbReference type="PROSITE" id="PS50977">
    <property type="entry name" value="HTH_TETR_2"/>
    <property type="match status" value="1"/>
</dbReference>
<dbReference type="InterPro" id="IPR039538">
    <property type="entry name" value="BetI_C"/>
</dbReference>
<dbReference type="GO" id="GO:0000976">
    <property type="term" value="F:transcription cis-regulatory region binding"/>
    <property type="evidence" value="ECO:0007669"/>
    <property type="project" value="TreeGrafter"/>
</dbReference>
<dbReference type="InterPro" id="IPR009057">
    <property type="entry name" value="Homeodomain-like_sf"/>
</dbReference>
<dbReference type="Gene3D" id="1.10.357.10">
    <property type="entry name" value="Tetracycline Repressor, domain 2"/>
    <property type="match status" value="1"/>
</dbReference>
<evidence type="ECO:0000256" key="3">
    <source>
        <dbReference type="ARBA" id="ARBA00023125"/>
    </source>
</evidence>
<reference evidence="7 8" key="1">
    <citation type="submission" date="2018-09" db="EMBL/GenBank/DDBJ databases">
        <title>YIM 75507 draft genome.</title>
        <authorList>
            <person name="Tang S."/>
            <person name="Feng Y."/>
        </authorList>
    </citation>
    <scope>NUCLEOTIDE SEQUENCE [LARGE SCALE GENOMIC DNA]</scope>
    <source>
        <strain evidence="7 8">YIM 75507</strain>
    </source>
</reference>
<feature type="domain" description="HTH tetR-type" evidence="6">
    <location>
        <begin position="14"/>
        <end position="74"/>
    </location>
</feature>
<evidence type="ECO:0000313" key="7">
    <source>
        <dbReference type="EMBL" id="RJL33356.1"/>
    </source>
</evidence>
<sequence>MNGVGRRQGYAVGEARRERILHTAMQEFAEHGYRGASLARIAERCELSQPGLLHHFPSKERLLVAVLELRDRMDAERIGHVTGAAMLHALADLVERNSRVPGLVQLFTVLSGEAVTADHPAHTWATERYRALRAALTEAFREAVAAGDFRPDTDPESQADRLIAVMDGLQLQWLLEPDRVDMPKIFRAHIEDLLKALRP</sequence>
<feature type="DNA-binding region" description="H-T-H motif" evidence="5">
    <location>
        <begin position="37"/>
        <end position="56"/>
    </location>
</feature>